<protein>
    <submittedName>
        <fullName evidence="3">Mobile element protein</fullName>
    </submittedName>
</protein>
<sequence length="692" mass="78104">MTNVDRLPELLLKRKAVIYVRQSTQTQVQTNLESRRRQYDLVEEAKRRGFRDIEVIDEDMGRSASGAVARPGFERLVALLCAGEVGAVLCMDASRLARNGRDWHHLLELCGLVEARVIDLDGVYDPCRANDRLLLGMKGSISEFELNVLRTRMLDAKRAKAYRGDLRISVPFGYIWHREVGLGLDPNLRLQEVIRLIFARFRELGSARQVLLSLRAEQVHFPRPSDGRTLTHFDWTPVRYRNVISVLKNPFYAGAYVYGKSGKQMAIVDGRARKSYKHPKPFDEWDVLLREHHEGYIDWAEFERNQKQLATNAYGKAGDVKSSRGGRALLAGLLACARCGRRLFVAYTGRIPQPVYRCARFDMPPQCMSFGGSRIDAAIGKELLRVVEPMAIEAARQAEQMHVDTLNGQRRIVELELQQAQYEATLAERRYAACDPDNRLIAAQLEKNWEAALHRVLACQTRLETVSTPAADVPTPDFAKLAEDLTAAWNAPNVTMRMRQQLVRALIVDIVADVDETAREVILTIHWQGGQHSQLRVRKPGSGEHGCSTSDEALAVIRSMATRWSDQDIAASLNRMGMRTGQGKTWTAHRVSSIRRVRDIHAYRPAEKDGEWLTMSEAAKQLGITSHAIRRLINDRILPAEQVMPDAPWQIRASDLRSEAVAAALTRKHRPCRNDVEGQIPMFIEVSEGGAQ</sequence>
<dbReference type="PANTHER" id="PTHR30461:SF23">
    <property type="entry name" value="DNA RECOMBINASE-RELATED"/>
    <property type="match status" value="1"/>
</dbReference>
<dbReference type="Gene3D" id="3.90.1750.20">
    <property type="entry name" value="Putative Large Serine Recombinase, Chain B, Domain 2"/>
    <property type="match status" value="1"/>
</dbReference>
<feature type="domain" description="Recombinase" evidence="2">
    <location>
        <begin position="171"/>
        <end position="315"/>
    </location>
</feature>
<accession>A0A242ME30</accession>
<dbReference type="InterPro" id="IPR038109">
    <property type="entry name" value="DNA_bind_recomb_sf"/>
</dbReference>
<dbReference type="InterPro" id="IPR050639">
    <property type="entry name" value="SSR_resolvase"/>
</dbReference>
<organism evidence="3 4">
    <name type="scientific">Caballeronia sordidicola</name>
    <name type="common">Burkholderia sordidicola</name>
    <dbReference type="NCBI Taxonomy" id="196367"/>
    <lineage>
        <taxon>Bacteria</taxon>
        <taxon>Pseudomonadati</taxon>
        <taxon>Pseudomonadota</taxon>
        <taxon>Betaproteobacteria</taxon>
        <taxon>Burkholderiales</taxon>
        <taxon>Burkholderiaceae</taxon>
        <taxon>Caballeronia</taxon>
    </lineage>
</organism>
<dbReference type="CDD" id="cd00338">
    <property type="entry name" value="Ser_Recombinase"/>
    <property type="match status" value="1"/>
</dbReference>
<name>A0A242ME30_CABSO</name>
<dbReference type="AlphaFoldDB" id="A0A242ME30"/>
<dbReference type="InterPro" id="IPR011109">
    <property type="entry name" value="DNA_bind_recombinase_dom"/>
</dbReference>
<dbReference type="PANTHER" id="PTHR30461">
    <property type="entry name" value="DNA-INVERTASE FROM LAMBDOID PROPHAGE"/>
    <property type="match status" value="1"/>
</dbReference>
<dbReference type="InterPro" id="IPR036162">
    <property type="entry name" value="Resolvase-like_N_sf"/>
</dbReference>
<dbReference type="SMART" id="SM00857">
    <property type="entry name" value="Resolvase"/>
    <property type="match status" value="1"/>
</dbReference>
<dbReference type="InterPro" id="IPR006119">
    <property type="entry name" value="Resolv_N"/>
</dbReference>
<evidence type="ECO:0000259" key="2">
    <source>
        <dbReference type="PROSITE" id="PS51737"/>
    </source>
</evidence>
<comment type="caution">
    <text evidence="3">The sequence shown here is derived from an EMBL/GenBank/DDBJ whole genome shotgun (WGS) entry which is preliminary data.</text>
</comment>
<dbReference type="GO" id="GO:0003677">
    <property type="term" value="F:DNA binding"/>
    <property type="evidence" value="ECO:0007669"/>
    <property type="project" value="InterPro"/>
</dbReference>
<proteinExistence type="predicted"/>
<dbReference type="PROSITE" id="PS51737">
    <property type="entry name" value="RECOMBINASE_DNA_BIND"/>
    <property type="match status" value="1"/>
</dbReference>
<evidence type="ECO:0000259" key="1">
    <source>
        <dbReference type="PROSITE" id="PS51736"/>
    </source>
</evidence>
<dbReference type="GO" id="GO:0000150">
    <property type="term" value="F:DNA strand exchange activity"/>
    <property type="evidence" value="ECO:0007669"/>
    <property type="project" value="InterPro"/>
</dbReference>
<dbReference type="RefSeq" id="WP_086382870.1">
    <property type="nucleotide sequence ID" value="NZ_NBTY01000149.1"/>
</dbReference>
<evidence type="ECO:0000313" key="4">
    <source>
        <dbReference type="Proteomes" id="UP000194546"/>
    </source>
</evidence>
<dbReference type="Gene3D" id="3.40.50.1390">
    <property type="entry name" value="Resolvase, N-terminal catalytic domain"/>
    <property type="match status" value="1"/>
</dbReference>
<dbReference type="Pfam" id="PF07508">
    <property type="entry name" value="Recombinase"/>
    <property type="match status" value="1"/>
</dbReference>
<feature type="domain" description="Resolvase/invertase-type recombinase catalytic" evidence="1">
    <location>
        <begin position="15"/>
        <end position="164"/>
    </location>
</feature>
<reference evidence="3 4" key="1">
    <citation type="submission" date="2017-03" db="EMBL/GenBank/DDBJ databases">
        <title>Genome analysis of strain PAMC 26510.</title>
        <authorList>
            <person name="Oh H.-M."/>
            <person name="Yang J.-A."/>
        </authorList>
    </citation>
    <scope>NUCLEOTIDE SEQUENCE [LARGE SCALE GENOMIC DNA]</scope>
    <source>
        <strain evidence="3 4">PAMC 26510</strain>
    </source>
</reference>
<dbReference type="SUPFAM" id="SSF53041">
    <property type="entry name" value="Resolvase-like"/>
    <property type="match status" value="1"/>
</dbReference>
<evidence type="ECO:0000313" key="3">
    <source>
        <dbReference type="EMBL" id="OTP69563.1"/>
    </source>
</evidence>
<gene>
    <name evidence="3" type="ORF">PAMC26510_26940</name>
</gene>
<dbReference type="EMBL" id="NBTY01000149">
    <property type="protein sequence ID" value="OTP69563.1"/>
    <property type="molecule type" value="Genomic_DNA"/>
</dbReference>
<dbReference type="PROSITE" id="PS51736">
    <property type="entry name" value="RECOMBINASES_3"/>
    <property type="match status" value="1"/>
</dbReference>
<dbReference type="Pfam" id="PF00239">
    <property type="entry name" value="Resolvase"/>
    <property type="match status" value="1"/>
</dbReference>
<dbReference type="Proteomes" id="UP000194546">
    <property type="component" value="Unassembled WGS sequence"/>
</dbReference>